<protein>
    <submittedName>
        <fullName evidence="2">Uncharacterized protein</fullName>
    </submittedName>
</protein>
<proteinExistence type="predicted"/>
<evidence type="ECO:0000256" key="1">
    <source>
        <dbReference type="SAM" id="Phobius"/>
    </source>
</evidence>
<organism evidence="2 3">
    <name type="scientific">Plakobranchus ocellatus</name>
    <dbReference type="NCBI Taxonomy" id="259542"/>
    <lineage>
        <taxon>Eukaryota</taxon>
        <taxon>Metazoa</taxon>
        <taxon>Spiralia</taxon>
        <taxon>Lophotrochozoa</taxon>
        <taxon>Mollusca</taxon>
        <taxon>Gastropoda</taxon>
        <taxon>Heterobranchia</taxon>
        <taxon>Euthyneura</taxon>
        <taxon>Panpulmonata</taxon>
        <taxon>Sacoglossa</taxon>
        <taxon>Placobranchoidea</taxon>
        <taxon>Plakobranchidae</taxon>
        <taxon>Plakobranchus</taxon>
    </lineage>
</organism>
<keyword evidence="1" id="KW-0812">Transmembrane</keyword>
<dbReference type="EMBL" id="BLXT01003024">
    <property type="protein sequence ID" value="GFN99803.1"/>
    <property type="molecule type" value="Genomic_DNA"/>
</dbReference>
<comment type="caution">
    <text evidence="2">The sequence shown here is derived from an EMBL/GenBank/DDBJ whole genome shotgun (WGS) entry which is preliminary data.</text>
</comment>
<evidence type="ECO:0000313" key="3">
    <source>
        <dbReference type="Proteomes" id="UP000735302"/>
    </source>
</evidence>
<name>A0AAV4A0S6_9GAST</name>
<keyword evidence="1" id="KW-1133">Transmembrane helix</keyword>
<sequence length="111" mass="12483">MLKNISKTKTSVVLNDDAVICLSSNETITCCFDVVSVSEGLYILHPISAYSRRCRSSRVTSSCRSFFFLIFLLIAHHMAIVDFAYSEGLLSVSKQQLERTKELRELSEKGV</sequence>
<reference evidence="2 3" key="1">
    <citation type="journal article" date="2021" name="Elife">
        <title>Chloroplast acquisition without the gene transfer in kleptoplastic sea slugs, Plakobranchus ocellatus.</title>
        <authorList>
            <person name="Maeda T."/>
            <person name="Takahashi S."/>
            <person name="Yoshida T."/>
            <person name="Shimamura S."/>
            <person name="Takaki Y."/>
            <person name="Nagai Y."/>
            <person name="Toyoda A."/>
            <person name="Suzuki Y."/>
            <person name="Arimoto A."/>
            <person name="Ishii H."/>
            <person name="Satoh N."/>
            <person name="Nishiyama T."/>
            <person name="Hasebe M."/>
            <person name="Maruyama T."/>
            <person name="Minagawa J."/>
            <person name="Obokata J."/>
            <person name="Shigenobu S."/>
        </authorList>
    </citation>
    <scope>NUCLEOTIDE SEQUENCE [LARGE SCALE GENOMIC DNA]</scope>
</reference>
<accession>A0AAV4A0S6</accession>
<dbReference type="Proteomes" id="UP000735302">
    <property type="component" value="Unassembled WGS sequence"/>
</dbReference>
<keyword evidence="1" id="KW-0472">Membrane</keyword>
<gene>
    <name evidence="2" type="ORF">PoB_002630900</name>
</gene>
<evidence type="ECO:0000313" key="2">
    <source>
        <dbReference type="EMBL" id="GFN99803.1"/>
    </source>
</evidence>
<keyword evidence="3" id="KW-1185">Reference proteome</keyword>
<dbReference type="AlphaFoldDB" id="A0AAV4A0S6"/>
<feature type="transmembrane region" description="Helical" evidence="1">
    <location>
        <begin position="65"/>
        <end position="85"/>
    </location>
</feature>